<feature type="region of interest" description="Disordered" evidence="1">
    <location>
        <begin position="1"/>
        <end position="52"/>
    </location>
</feature>
<dbReference type="RefSeq" id="WP_175541169.1">
    <property type="nucleotide sequence ID" value="NZ_FOSG01000036.1"/>
</dbReference>
<reference evidence="3" key="1">
    <citation type="submission" date="2016-10" db="EMBL/GenBank/DDBJ databases">
        <authorList>
            <person name="Varghese N."/>
            <person name="Submissions S."/>
        </authorList>
    </citation>
    <scope>NUCLEOTIDE SEQUENCE [LARGE SCALE GENOMIC DNA]</scope>
    <source>
        <strain evidence="3">PL19</strain>
    </source>
</reference>
<name>A0A1I4M6F5_9ACTN</name>
<accession>A0A1I4M6F5</accession>
<gene>
    <name evidence="2" type="ORF">SAMN05192584_13623</name>
</gene>
<dbReference type="AlphaFoldDB" id="A0A1I4M6F5"/>
<dbReference type="EMBL" id="FOSG01000036">
    <property type="protein sequence ID" value="SFL98804.1"/>
    <property type="molecule type" value="Genomic_DNA"/>
</dbReference>
<keyword evidence="3" id="KW-1185">Reference proteome</keyword>
<sequence length="52" mass="5746">MSQTQTETSSETSAETGEHHGRHRGPAAVGEEASVPVRGRHRRPARQEPRQD</sequence>
<dbReference type="Proteomes" id="UP000198928">
    <property type="component" value="Unassembled WGS sequence"/>
</dbReference>
<evidence type="ECO:0000313" key="2">
    <source>
        <dbReference type="EMBL" id="SFL98804.1"/>
    </source>
</evidence>
<evidence type="ECO:0000313" key="3">
    <source>
        <dbReference type="Proteomes" id="UP000198928"/>
    </source>
</evidence>
<evidence type="ECO:0000256" key="1">
    <source>
        <dbReference type="SAM" id="MobiDB-lite"/>
    </source>
</evidence>
<feature type="compositionally biased region" description="Low complexity" evidence="1">
    <location>
        <begin position="1"/>
        <end position="15"/>
    </location>
</feature>
<organism evidence="2 3">
    <name type="scientific">Streptomyces pini</name>
    <dbReference type="NCBI Taxonomy" id="1520580"/>
    <lineage>
        <taxon>Bacteria</taxon>
        <taxon>Bacillati</taxon>
        <taxon>Actinomycetota</taxon>
        <taxon>Actinomycetes</taxon>
        <taxon>Kitasatosporales</taxon>
        <taxon>Streptomycetaceae</taxon>
        <taxon>Streptomyces</taxon>
    </lineage>
</organism>
<proteinExistence type="predicted"/>
<protein>
    <submittedName>
        <fullName evidence="2">Uncharacterized protein</fullName>
    </submittedName>
</protein>